<accession>A0AAW8B658</accession>
<comment type="function">
    <text evidence="11">Mediates influx of magnesium ions. Alternates between open and closed states. Activated by low cytoplasmic Mg(2+) levels. Inactive when cytoplasmic Mg(2+) levels are high.</text>
</comment>
<dbReference type="Proteomes" id="UP001178354">
    <property type="component" value="Unassembled WGS sequence"/>
</dbReference>
<comment type="subcellular location">
    <subcellularLocation>
        <location evidence="1">Cell membrane</location>
        <topology evidence="1">Multi-pass membrane protein</topology>
    </subcellularLocation>
</comment>
<keyword evidence="8" id="KW-0406">Ion transport</keyword>
<dbReference type="InterPro" id="IPR002523">
    <property type="entry name" value="MgTranspt_CorA/ZnTranspt_ZntB"/>
</dbReference>
<proteinExistence type="inferred from homology"/>
<dbReference type="SUPFAM" id="SSF144083">
    <property type="entry name" value="Magnesium transport protein CorA, transmembrane region"/>
    <property type="match status" value="1"/>
</dbReference>
<dbReference type="EMBL" id="JAUUUU010000004">
    <property type="protein sequence ID" value="MDP1521021.1"/>
    <property type="molecule type" value="Genomic_DNA"/>
</dbReference>
<dbReference type="GO" id="GO:0050897">
    <property type="term" value="F:cobalt ion binding"/>
    <property type="evidence" value="ECO:0007669"/>
    <property type="project" value="TreeGrafter"/>
</dbReference>
<evidence type="ECO:0000256" key="7">
    <source>
        <dbReference type="ARBA" id="ARBA00022989"/>
    </source>
</evidence>
<dbReference type="GO" id="GO:0000287">
    <property type="term" value="F:magnesium ion binding"/>
    <property type="evidence" value="ECO:0007669"/>
    <property type="project" value="TreeGrafter"/>
</dbReference>
<comment type="caution">
    <text evidence="13">The sequence shown here is derived from an EMBL/GenBank/DDBJ whole genome shotgun (WGS) entry which is preliminary data.</text>
</comment>
<dbReference type="GO" id="GO:0005886">
    <property type="term" value="C:plasma membrane"/>
    <property type="evidence" value="ECO:0007669"/>
    <property type="project" value="UniProtKB-SubCell"/>
</dbReference>
<dbReference type="FunFam" id="1.20.58.340:FF:000004">
    <property type="entry name" value="Magnesium transport protein CorA"/>
    <property type="match status" value="1"/>
</dbReference>
<feature type="transmembrane region" description="Helical" evidence="12">
    <location>
        <begin position="297"/>
        <end position="317"/>
    </location>
</feature>
<keyword evidence="14" id="KW-1185">Reference proteome</keyword>
<organism evidence="13 14">
    <name type="scientific">Porticoccus litoralis</name>
    <dbReference type="NCBI Taxonomy" id="434086"/>
    <lineage>
        <taxon>Bacteria</taxon>
        <taxon>Pseudomonadati</taxon>
        <taxon>Pseudomonadota</taxon>
        <taxon>Gammaproteobacteria</taxon>
        <taxon>Cellvibrionales</taxon>
        <taxon>Porticoccaceae</taxon>
        <taxon>Porticoccus</taxon>
    </lineage>
</organism>
<protein>
    <submittedName>
        <fullName evidence="13">Magnesium transporter CorA family protein</fullName>
    </submittedName>
</protein>
<evidence type="ECO:0000256" key="3">
    <source>
        <dbReference type="ARBA" id="ARBA00022448"/>
    </source>
</evidence>
<keyword evidence="5 12" id="KW-0812">Transmembrane</keyword>
<evidence type="ECO:0000256" key="11">
    <source>
        <dbReference type="ARBA" id="ARBA00045497"/>
    </source>
</evidence>
<evidence type="ECO:0000256" key="10">
    <source>
        <dbReference type="ARBA" id="ARBA00034269"/>
    </source>
</evidence>
<evidence type="ECO:0000313" key="14">
    <source>
        <dbReference type="Proteomes" id="UP001178354"/>
    </source>
</evidence>
<comment type="catalytic activity">
    <reaction evidence="10">
        <text>Mg(2+)(in) = Mg(2+)(out)</text>
        <dbReference type="Rhea" id="RHEA:29827"/>
        <dbReference type="ChEBI" id="CHEBI:18420"/>
    </reaction>
</comment>
<evidence type="ECO:0000256" key="12">
    <source>
        <dbReference type="SAM" id="Phobius"/>
    </source>
</evidence>
<evidence type="ECO:0000256" key="6">
    <source>
        <dbReference type="ARBA" id="ARBA00022842"/>
    </source>
</evidence>
<reference evidence="13" key="1">
    <citation type="journal article" date="2010" name="Int. J. Syst. Evol. Microbiol.">
        <title>Porticoccus litoralis gen. nov., sp. nov., a gammaproteobacterium isolated from the Yellow Sea.</title>
        <authorList>
            <person name="Oh H.M."/>
            <person name="Kim H."/>
            <person name="Kim K.M."/>
            <person name="Min G.S."/>
            <person name="Cho J.C."/>
        </authorList>
    </citation>
    <scope>NUCLEOTIDE SEQUENCE</scope>
    <source>
        <strain evidence="13">DSM 25064</strain>
    </source>
</reference>
<dbReference type="GO" id="GO:0015095">
    <property type="term" value="F:magnesium ion transmembrane transporter activity"/>
    <property type="evidence" value="ECO:0007669"/>
    <property type="project" value="TreeGrafter"/>
</dbReference>
<evidence type="ECO:0000256" key="2">
    <source>
        <dbReference type="ARBA" id="ARBA00009765"/>
    </source>
</evidence>
<dbReference type="Pfam" id="PF01544">
    <property type="entry name" value="CorA"/>
    <property type="match status" value="1"/>
</dbReference>
<dbReference type="SUPFAM" id="SSF143865">
    <property type="entry name" value="CorA soluble domain-like"/>
    <property type="match status" value="1"/>
</dbReference>
<keyword evidence="7 12" id="KW-1133">Transmembrane helix</keyword>
<dbReference type="Gene3D" id="1.20.58.340">
    <property type="entry name" value="Magnesium transport protein CorA, transmembrane region"/>
    <property type="match status" value="2"/>
</dbReference>
<feature type="transmembrane region" description="Helical" evidence="12">
    <location>
        <begin position="265"/>
        <end position="285"/>
    </location>
</feature>
<sequence>MMRVTLLDSSGQPKQGGSELIDEWRQSGAGYLWLDLYGEDEAKESALLESFGMHHLAIQDAQRKRHPPKLEVFDDHLFILLRGLDAESQSLDFGTVQIAMFAGKNFLITRRGGVSVSINEWWSKAAMPQMLGRGGIHMALALATTAARRYLDLLLGFEPTLSELEDGLQEHPDDQKMRELTSYRTRLRKLRRIFSYLAGVFESLREVDEPLFSAESEEYRHQVIDVYEKYERLLSLSSMYYEVAGDLVDGYISLTSHELNSTMRILTVLTAIFVPLGFLAGVYGMNFDNMPELHTEGGYFILLGTMATIASTLLLIFKYKKWL</sequence>
<comment type="similarity">
    <text evidence="2">Belongs to the CorA metal ion transporter (MIT) (TC 1.A.35) family.</text>
</comment>
<keyword evidence="9 12" id="KW-0472">Membrane</keyword>
<dbReference type="PANTHER" id="PTHR46494">
    <property type="entry name" value="CORA FAMILY METAL ION TRANSPORTER (EUROFUNG)"/>
    <property type="match status" value="1"/>
</dbReference>
<dbReference type="GO" id="GO:0015087">
    <property type="term" value="F:cobalt ion transmembrane transporter activity"/>
    <property type="evidence" value="ECO:0007669"/>
    <property type="project" value="TreeGrafter"/>
</dbReference>
<evidence type="ECO:0000256" key="1">
    <source>
        <dbReference type="ARBA" id="ARBA00004651"/>
    </source>
</evidence>
<evidence type="ECO:0000256" key="9">
    <source>
        <dbReference type="ARBA" id="ARBA00023136"/>
    </source>
</evidence>
<dbReference type="AlphaFoldDB" id="A0AAW8B658"/>
<name>A0AAW8B658_9GAMM</name>
<evidence type="ECO:0000313" key="13">
    <source>
        <dbReference type="EMBL" id="MDP1521021.1"/>
    </source>
</evidence>
<gene>
    <name evidence="13" type="ORF">Q8A57_08580</name>
</gene>
<dbReference type="RefSeq" id="WP_305170636.1">
    <property type="nucleotide sequence ID" value="NZ_JAUUUU010000004.1"/>
</dbReference>
<keyword evidence="6" id="KW-0460">Magnesium</keyword>
<evidence type="ECO:0000256" key="5">
    <source>
        <dbReference type="ARBA" id="ARBA00022692"/>
    </source>
</evidence>
<keyword evidence="3" id="KW-0813">Transport</keyword>
<evidence type="ECO:0000256" key="4">
    <source>
        <dbReference type="ARBA" id="ARBA00022475"/>
    </source>
</evidence>
<dbReference type="InterPro" id="IPR045863">
    <property type="entry name" value="CorA_TM1_TM2"/>
</dbReference>
<reference evidence="13" key="2">
    <citation type="submission" date="2023-08" db="EMBL/GenBank/DDBJ databases">
        <authorList>
            <person name="Luo J."/>
        </authorList>
    </citation>
    <scope>NUCLEOTIDE SEQUENCE</scope>
    <source>
        <strain evidence="13">DSM 25064</strain>
    </source>
</reference>
<dbReference type="InterPro" id="IPR045861">
    <property type="entry name" value="CorA_cytoplasmic_dom"/>
</dbReference>
<keyword evidence="4" id="KW-1003">Cell membrane</keyword>
<dbReference type="Gene3D" id="3.30.460.20">
    <property type="entry name" value="CorA soluble domain-like"/>
    <property type="match status" value="1"/>
</dbReference>
<dbReference type="CDD" id="cd12822">
    <property type="entry name" value="TmCorA-like"/>
    <property type="match status" value="1"/>
</dbReference>
<dbReference type="PANTHER" id="PTHR46494:SF1">
    <property type="entry name" value="CORA FAMILY METAL ION TRANSPORTER (EUROFUNG)"/>
    <property type="match status" value="1"/>
</dbReference>
<evidence type="ECO:0000256" key="8">
    <source>
        <dbReference type="ARBA" id="ARBA00023065"/>
    </source>
</evidence>